<dbReference type="SUPFAM" id="SSF82689">
    <property type="entry name" value="Mechanosensitive channel protein MscS (YggB), C-terminal domain"/>
    <property type="match status" value="1"/>
</dbReference>
<dbReference type="Gene3D" id="3.30.70.100">
    <property type="match status" value="1"/>
</dbReference>
<gene>
    <name evidence="11" type="ORF">EGT50_10470</name>
</gene>
<accession>A0A3S3ZJ42</accession>
<keyword evidence="12" id="KW-1185">Reference proteome</keyword>
<dbReference type="PANTHER" id="PTHR30460">
    <property type="entry name" value="MODERATE CONDUCTANCE MECHANOSENSITIVE CHANNEL YBIO"/>
    <property type="match status" value="1"/>
</dbReference>
<evidence type="ECO:0000256" key="4">
    <source>
        <dbReference type="ARBA" id="ARBA00022692"/>
    </source>
</evidence>
<comment type="subcellular location">
    <subcellularLocation>
        <location evidence="1">Cell membrane</location>
        <topology evidence="1">Multi-pass membrane protein</topology>
    </subcellularLocation>
</comment>
<evidence type="ECO:0000313" key="11">
    <source>
        <dbReference type="EMBL" id="RVW01889.1"/>
    </source>
</evidence>
<keyword evidence="5 7" id="KW-1133">Transmembrane helix</keyword>
<dbReference type="Gene3D" id="2.30.30.60">
    <property type="match status" value="1"/>
</dbReference>
<feature type="transmembrane region" description="Helical" evidence="7">
    <location>
        <begin position="87"/>
        <end position="107"/>
    </location>
</feature>
<dbReference type="InterPro" id="IPR023408">
    <property type="entry name" value="MscS_beta-dom_sf"/>
</dbReference>
<evidence type="ECO:0000259" key="8">
    <source>
        <dbReference type="Pfam" id="PF00924"/>
    </source>
</evidence>
<dbReference type="InterPro" id="IPR045276">
    <property type="entry name" value="YbiO_bact"/>
</dbReference>
<dbReference type="InterPro" id="IPR011014">
    <property type="entry name" value="MscS_channel_TM-2"/>
</dbReference>
<dbReference type="Pfam" id="PF00924">
    <property type="entry name" value="MS_channel_2nd"/>
    <property type="match status" value="1"/>
</dbReference>
<evidence type="ECO:0000259" key="10">
    <source>
        <dbReference type="Pfam" id="PF21088"/>
    </source>
</evidence>
<dbReference type="InterPro" id="IPR006685">
    <property type="entry name" value="MscS_channel_2nd"/>
</dbReference>
<protein>
    <submittedName>
        <fullName evidence="11">Mechanosensitive ion channel family protein</fullName>
    </submittedName>
</protein>
<dbReference type="Pfam" id="PF21088">
    <property type="entry name" value="MS_channel_1st"/>
    <property type="match status" value="1"/>
</dbReference>
<evidence type="ECO:0000256" key="5">
    <source>
        <dbReference type="ARBA" id="ARBA00022989"/>
    </source>
</evidence>
<comment type="caution">
    <text evidence="11">The sequence shown here is derived from an EMBL/GenBank/DDBJ whole genome shotgun (WGS) entry which is preliminary data.</text>
</comment>
<reference evidence="11 12" key="1">
    <citation type="submission" date="2018-11" db="EMBL/GenBank/DDBJ databases">
        <title>Rhodococcus spongicola sp. nov. and Rhodococcus xishaensis sp. nov. from marine sponges.</title>
        <authorList>
            <person name="Li L."/>
            <person name="Lin H.W."/>
        </authorList>
    </citation>
    <scope>NUCLEOTIDE SEQUENCE [LARGE SCALE GENOMIC DNA]</scope>
    <source>
        <strain evidence="11 12">LHW51113</strain>
    </source>
</reference>
<dbReference type="PANTHER" id="PTHR30460:SF0">
    <property type="entry name" value="MODERATE CONDUCTANCE MECHANOSENSITIVE CHANNEL YBIO"/>
    <property type="match status" value="1"/>
</dbReference>
<dbReference type="InterPro" id="IPR049278">
    <property type="entry name" value="MS_channel_C"/>
</dbReference>
<dbReference type="InterPro" id="IPR010920">
    <property type="entry name" value="LSM_dom_sf"/>
</dbReference>
<dbReference type="SUPFAM" id="SSF82861">
    <property type="entry name" value="Mechanosensitive channel protein MscS (YggB), transmembrane region"/>
    <property type="match status" value="1"/>
</dbReference>
<dbReference type="FunFam" id="1.10.287.1260:FF:000005">
    <property type="entry name" value="Mechanosensitive ion channel family protein"/>
    <property type="match status" value="1"/>
</dbReference>
<keyword evidence="4 7" id="KW-0812">Transmembrane</keyword>
<dbReference type="SUPFAM" id="SSF50182">
    <property type="entry name" value="Sm-like ribonucleoproteins"/>
    <property type="match status" value="1"/>
</dbReference>
<dbReference type="InterPro" id="IPR011066">
    <property type="entry name" value="MscS_channel_C_sf"/>
</dbReference>
<dbReference type="InterPro" id="IPR049142">
    <property type="entry name" value="MS_channel_1st"/>
</dbReference>
<dbReference type="GO" id="GO:0005886">
    <property type="term" value="C:plasma membrane"/>
    <property type="evidence" value="ECO:0007669"/>
    <property type="project" value="UniProtKB-SubCell"/>
</dbReference>
<feature type="transmembrane region" description="Helical" evidence="7">
    <location>
        <begin position="113"/>
        <end position="135"/>
    </location>
</feature>
<evidence type="ECO:0000313" key="12">
    <source>
        <dbReference type="Proteomes" id="UP000283479"/>
    </source>
</evidence>
<keyword evidence="6 7" id="KW-0472">Membrane</keyword>
<dbReference type="Proteomes" id="UP000283479">
    <property type="component" value="Unassembled WGS sequence"/>
</dbReference>
<proteinExistence type="inferred from homology"/>
<evidence type="ECO:0000259" key="9">
    <source>
        <dbReference type="Pfam" id="PF21082"/>
    </source>
</evidence>
<evidence type="ECO:0000256" key="1">
    <source>
        <dbReference type="ARBA" id="ARBA00004651"/>
    </source>
</evidence>
<dbReference type="FunFam" id="2.30.30.60:FF:000001">
    <property type="entry name" value="MscS Mechanosensitive ion channel"/>
    <property type="match status" value="1"/>
</dbReference>
<feature type="domain" description="Mechanosensitive ion channel MscS" evidence="8">
    <location>
        <begin position="133"/>
        <end position="197"/>
    </location>
</feature>
<sequence>MTYETAALEWTDTTRMWLIERPIQVAVYAVLALVLRFVLHRVIDRATRDVPDREPRLLRPFKERIPAGARDTVIGQRRSQRARTIGSVLKSGISIVTLAWGVLQILTVFDVNVAPLVASAGVVGVALGFGAQNLVRDFLTGMFMLLEDQYGVGDIVDVGDAVGTVETVGLRVTTIRDLSGTLWYCRNGEIARVGNMSQGHAVAVIDVPIAHSASVPNATEIALTAALAAAEDDAIADSVLEPPEMLGVNGVTAEAVMLRLTVRVKPGRQWAVRRHITQAVLTAFDEHDIAAPFALLSSLQASLQD</sequence>
<dbReference type="GO" id="GO:0008381">
    <property type="term" value="F:mechanosensitive monoatomic ion channel activity"/>
    <property type="evidence" value="ECO:0007669"/>
    <property type="project" value="InterPro"/>
</dbReference>
<dbReference type="OrthoDB" id="4638917at2"/>
<dbReference type="AlphaFoldDB" id="A0A3S3ZJ42"/>
<name>A0A3S3ZJ42_9NOCA</name>
<feature type="domain" description="Mechanosensitive ion channel transmembrane helices 2/3" evidence="10">
    <location>
        <begin position="93"/>
        <end position="132"/>
    </location>
</feature>
<organism evidence="11 12">
    <name type="scientific">Rhodococcus xishaensis</name>
    <dbReference type="NCBI Taxonomy" id="2487364"/>
    <lineage>
        <taxon>Bacteria</taxon>
        <taxon>Bacillati</taxon>
        <taxon>Actinomycetota</taxon>
        <taxon>Actinomycetes</taxon>
        <taxon>Mycobacteriales</taxon>
        <taxon>Nocardiaceae</taxon>
        <taxon>Rhodococcus</taxon>
    </lineage>
</organism>
<dbReference type="Gene3D" id="1.10.287.1260">
    <property type="match status" value="1"/>
</dbReference>
<feature type="domain" description="Mechanosensitive ion channel MscS C-terminal" evidence="9">
    <location>
        <begin position="204"/>
        <end position="290"/>
    </location>
</feature>
<evidence type="ECO:0000256" key="6">
    <source>
        <dbReference type="ARBA" id="ARBA00023136"/>
    </source>
</evidence>
<evidence type="ECO:0000256" key="7">
    <source>
        <dbReference type="SAM" id="Phobius"/>
    </source>
</evidence>
<keyword evidence="3" id="KW-1003">Cell membrane</keyword>
<evidence type="ECO:0000256" key="2">
    <source>
        <dbReference type="ARBA" id="ARBA00008017"/>
    </source>
</evidence>
<dbReference type="EMBL" id="RKLO01000004">
    <property type="protein sequence ID" value="RVW01889.1"/>
    <property type="molecule type" value="Genomic_DNA"/>
</dbReference>
<evidence type="ECO:0000256" key="3">
    <source>
        <dbReference type="ARBA" id="ARBA00022475"/>
    </source>
</evidence>
<dbReference type="Pfam" id="PF21082">
    <property type="entry name" value="MS_channel_3rd"/>
    <property type="match status" value="1"/>
</dbReference>
<dbReference type="RefSeq" id="WP_127954078.1">
    <property type="nucleotide sequence ID" value="NZ_RKLO01000004.1"/>
</dbReference>
<comment type="similarity">
    <text evidence="2">Belongs to the MscS (TC 1.A.23) family.</text>
</comment>
<feature type="transmembrane region" description="Helical" evidence="7">
    <location>
        <begin position="22"/>
        <end position="39"/>
    </location>
</feature>